<dbReference type="GO" id="GO:0000400">
    <property type="term" value="F:four-way junction DNA binding"/>
    <property type="evidence" value="ECO:0007669"/>
    <property type="project" value="TreeGrafter"/>
</dbReference>
<name>A0A420Y2U3_9PEZI</name>
<evidence type="ECO:0000256" key="7">
    <source>
        <dbReference type="SAM" id="MobiDB-lite"/>
    </source>
</evidence>
<dbReference type="InterPro" id="IPR052093">
    <property type="entry name" value="HR_Repair_Mediator"/>
</dbReference>
<gene>
    <name evidence="9" type="ORF">DL546_005348</name>
</gene>
<evidence type="ECO:0000313" key="9">
    <source>
        <dbReference type="EMBL" id="RKU42206.1"/>
    </source>
</evidence>
<evidence type="ECO:0000313" key="10">
    <source>
        <dbReference type="Proteomes" id="UP000275385"/>
    </source>
</evidence>
<dbReference type="PANTHER" id="PTHR46239">
    <property type="entry name" value="DNA REPAIR PROTEIN RAD51 HOMOLOG 3 RAD51C"/>
    <property type="match status" value="1"/>
</dbReference>
<dbReference type="GO" id="GO:0007131">
    <property type="term" value="P:reciprocal meiotic recombination"/>
    <property type="evidence" value="ECO:0007669"/>
    <property type="project" value="TreeGrafter"/>
</dbReference>
<dbReference type="OrthoDB" id="5957327at2759"/>
<dbReference type="GO" id="GO:0033065">
    <property type="term" value="C:Rad51C-XRCC3 complex"/>
    <property type="evidence" value="ECO:0007669"/>
    <property type="project" value="TreeGrafter"/>
</dbReference>
<evidence type="ECO:0000256" key="1">
    <source>
        <dbReference type="ARBA" id="ARBA00004123"/>
    </source>
</evidence>
<feature type="compositionally biased region" description="Basic and acidic residues" evidence="7">
    <location>
        <begin position="432"/>
        <end position="441"/>
    </location>
</feature>
<dbReference type="EMBL" id="QVQW01000060">
    <property type="protein sequence ID" value="RKU42206.1"/>
    <property type="molecule type" value="Genomic_DNA"/>
</dbReference>
<dbReference type="InterPro" id="IPR027417">
    <property type="entry name" value="P-loop_NTPase"/>
</dbReference>
<protein>
    <recommendedName>
        <fullName evidence="8">RecA family profile 1 domain-containing protein</fullName>
    </recommendedName>
</protein>
<dbReference type="PANTHER" id="PTHR46239:SF1">
    <property type="entry name" value="DNA REPAIR PROTEIN RAD51 HOMOLOG 3"/>
    <property type="match status" value="1"/>
</dbReference>
<dbReference type="GO" id="GO:0005524">
    <property type="term" value="F:ATP binding"/>
    <property type="evidence" value="ECO:0007669"/>
    <property type="project" value="UniProtKB-KW"/>
</dbReference>
<keyword evidence="10" id="KW-1185">Reference proteome</keyword>
<reference evidence="9 10" key="1">
    <citation type="submission" date="2018-08" db="EMBL/GenBank/DDBJ databases">
        <title>Draft genome of the lignicolous fungus Coniochaeta pulveracea.</title>
        <authorList>
            <person name="Borstlap C.J."/>
            <person name="De Witt R.N."/>
            <person name="Botha A."/>
            <person name="Volschenk H."/>
        </authorList>
    </citation>
    <scope>NUCLEOTIDE SEQUENCE [LARGE SCALE GENOMIC DNA]</scope>
    <source>
        <strain evidence="9 10">CAB683</strain>
    </source>
</reference>
<evidence type="ECO:0000256" key="6">
    <source>
        <dbReference type="ARBA" id="ARBA00023242"/>
    </source>
</evidence>
<dbReference type="CDD" id="cd01393">
    <property type="entry name" value="RecA-like"/>
    <property type="match status" value="1"/>
</dbReference>
<dbReference type="GO" id="GO:0000707">
    <property type="term" value="P:meiotic DNA recombinase assembly"/>
    <property type="evidence" value="ECO:0007669"/>
    <property type="project" value="TreeGrafter"/>
</dbReference>
<dbReference type="SUPFAM" id="SSF52540">
    <property type="entry name" value="P-loop containing nucleoside triphosphate hydrolases"/>
    <property type="match status" value="1"/>
</dbReference>
<keyword evidence="5" id="KW-0234">DNA repair</keyword>
<keyword evidence="6" id="KW-0539">Nucleus</keyword>
<sequence>MSSNCVNINDWNATSLLICILTGHAMDYHAIHGHDVASFDPPTTNHRMRTVAAETNVGDDDANGHLMAYLSTGLSRLDQLLGGRGSELGGVSQGQVTEVWGPPGAGKTSLGIQLVAGVLSEGRPAVWVGSCSTCRPWMFMSNECSTLTECLDCLQPVCSERISTVVAARLGNADELTSEALDRFVHFTCPSLPHFIALLCRPTESCIPPGSPLVVIDGLTGLLNHSLPRMPPQTTGKSTGKGPSPGARRLQILQYIVTALKKLATKRSLAIVILSQCATKMQTEGGATLIPAVNAGAWEEGITSRIVLYRDFVTQQGATVALHFASMEKRNGKAVNNALVSDSATFDILPTGLVTANFDSRQAGVTGPKRKLHETDLDVADHEEEDYGWQDDRADDLPPLPSQWQGSEDLVVGAHRKEGLSSEDEQEEEIAEDTKGSRDPNDEIPASDDED</sequence>
<evidence type="ECO:0000256" key="4">
    <source>
        <dbReference type="ARBA" id="ARBA00022840"/>
    </source>
</evidence>
<dbReference type="AlphaFoldDB" id="A0A420Y2U3"/>
<keyword evidence="4" id="KW-0067">ATP-binding</keyword>
<dbReference type="GO" id="GO:0008821">
    <property type="term" value="F:crossover junction DNA endonuclease activity"/>
    <property type="evidence" value="ECO:0007669"/>
    <property type="project" value="TreeGrafter"/>
</dbReference>
<evidence type="ECO:0000256" key="2">
    <source>
        <dbReference type="ARBA" id="ARBA00022741"/>
    </source>
</evidence>
<dbReference type="STRING" id="177199.A0A420Y2U3"/>
<organism evidence="9 10">
    <name type="scientific">Coniochaeta pulveracea</name>
    <dbReference type="NCBI Taxonomy" id="177199"/>
    <lineage>
        <taxon>Eukaryota</taxon>
        <taxon>Fungi</taxon>
        <taxon>Dikarya</taxon>
        <taxon>Ascomycota</taxon>
        <taxon>Pezizomycotina</taxon>
        <taxon>Sordariomycetes</taxon>
        <taxon>Sordariomycetidae</taxon>
        <taxon>Coniochaetales</taxon>
        <taxon>Coniochaetaceae</taxon>
        <taxon>Coniochaeta</taxon>
    </lineage>
</organism>
<comment type="subcellular location">
    <subcellularLocation>
        <location evidence="1">Nucleus</location>
    </subcellularLocation>
</comment>
<accession>A0A420Y2U3</accession>
<evidence type="ECO:0000256" key="5">
    <source>
        <dbReference type="ARBA" id="ARBA00023204"/>
    </source>
</evidence>
<feature type="compositionally biased region" description="Acidic residues" evidence="7">
    <location>
        <begin position="421"/>
        <end position="431"/>
    </location>
</feature>
<dbReference type="PROSITE" id="PS50162">
    <property type="entry name" value="RECA_2"/>
    <property type="match status" value="1"/>
</dbReference>
<dbReference type="Proteomes" id="UP000275385">
    <property type="component" value="Unassembled WGS sequence"/>
</dbReference>
<dbReference type="GO" id="GO:0140664">
    <property type="term" value="F:ATP-dependent DNA damage sensor activity"/>
    <property type="evidence" value="ECO:0007669"/>
    <property type="project" value="InterPro"/>
</dbReference>
<keyword evidence="3" id="KW-0227">DNA damage</keyword>
<feature type="region of interest" description="Disordered" evidence="7">
    <location>
        <begin position="384"/>
        <end position="451"/>
    </location>
</feature>
<dbReference type="InterPro" id="IPR020588">
    <property type="entry name" value="RecA_ATP-bd"/>
</dbReference>
<comment type="caution">
    <text evidence="9">The sequence shown here is derived from an EMBL/GenBank/DDBJ whole genome shotgun (WGS) entry which is preliminary data.</text>
</comment>
<dbReference type="GO" id="GO:0033063">
    <property type="term" value="C:Rad51B-Rad51C-Rad51D-XRCC2 complex"/>
    <property type="evidence" value="ECO:0007669"/>
    <property type="project" value="TreeGrafter"/>
</dbReference>
<evidence type="ECO:0000259" key="8">
    <source>
        <dbReference type="PROSITE" id="PS50162"/>
    </source>
</evidence>
<feature type="domain" description="RecA family profile 1" evidence="8">
    <location>
        <begin position="66"/>
        <end position="277"/>
    </location>
</feature>
<dbReference type="GO" id="GO:0005657">
    <property type="term" value="C:replication fork"/>
    <property type="evidence" value="ECO:0007669"/>
    <property type="project" value="TreeGrafter"/>
</dbReference>
<evidence type="ECO:0000256" key="3">
    <source>
        <dbReference type="ARBA" id="ARBA00022763"/>
    </source>
</evidence>
<proteinExistence type="predicted"/>
<dbReference type="Gene3D" id="3.40.50.300">
    <property type="entry name" value="P-loop containing nucleotide triphosphate hydrolases"/>
    <property type="match status" value="1"/>
</dbReference>
<keyword evidence="2" id="KW-0547">Nucleotide-binding</keyword>